<feature type="region of interest" description="Disordered" evidence="1">
    <location>
        <begin position="244"/>
        <end position="276"/>
    </location>
</feature>
<dbReference type="AlphaFoldDB" id="A0A372JFZ8"/>
<feature type="compositionally biased region" description="Pro residues" evidence="1">
    <location>
        <begin position="131"/>
        <end position="143"/>
    </location>
</feature>
<reference evidence="3 4" key="1">
    <citation type="submission" date="2018-08" db="EMBL/GenBank/DDBJ databases">
        <title>Actinomadura jelena sp. nov., a novel Actinomycete isolated from soil in Chad.</title>
        <authorList>
            <person name="Shi L."/>
        </authorList>
    </citation>
    <scope>NUCLEOTIDE SEQUENCE [LARGE SCALE GENOMIC DNA]</scope>
    <source>
        <strain evidence="3 4">NEAU-G17</strain>
    </source>
</reference>
<dbReference type="PROSITE" id="PS50931">
    <property type="entry name" value="HTH_LYSR"/>
    <property type="match status" value="1"/>
</dbReference>
<dbReference type="Pfam" id="PF00126">
    <property type="entry name" value="HTH_1"/>
    <property type="match status" value="1"/>
</dbReference>
<dbReference type="InterPro" id="IPR000847">
    <property type="entry name" value="LysR_HTH_N"/>
</dbReference>
<dbReference type="EMBL" id="QURH01000646">
    <property type="protein sequence ID" value="RFU38932.1"/>
    <property type="molecule type" value="Genomic_DNA"/>
</dbReference>
<dbReference type="GO" id="GO:0003700">
    <property type="term" value="F:DNA-binding transcription factor activity"/>
    <property type="evidence" value="ECO:0007669"/>
    <property type="project" value="InterPro"/>
</dbReference>
<feature type="compositionally biased region" description="Low complexity" evidence="1">
    <location>
        <begin position="175"/>
        <end position="184"/>
    </location>
</feature>
<feature type="compositionally biased region" description="Basic residues" evidence="1">
    <location>
        <begin position="198"/>
        <end position="213"/>
    </location>
</feature>
<dbReference type="Gene3D" id="1.10.10.10">
    <property type="entry name" value="Winged helix-like DNA-binding domain superfamily/Winged helix DNA-binding domain"/>
    <property type="match status" value="1"/>
</dbReference>
<feature type="compositionally biased region" description="Gly residues" evidence="1">
    <location>
        <begin position="259"/>
        <end position="269"/>
    </location>
</feature>
<name>A0A372JFZ8_9ACTN</name>
<organism evidence="3 4">
    <name type="scientific">Actinomadura logoneensis</name>
    <dbReference type="NCBI Taxonomy" id="2293572"/>
    <lineage>
        <taxon>Bacteria</taxon>
        <taxon>Bacillati</taxon>
        <taxon>Actinomycetota</taxon>
        <taxon>Actinomycetes</taxon>
        <taxon>Streptosporangiales</taxon>
        <taxon>Thermomonosporaceae</taxon>
        <taxon>Actinomadura</taxon>
    </lineage>
</organism>
<feature type="region of interest" description="Disordered" evidence="1">
    <location>
        <begin position="1"/>
        <end position="53"/>
    </location>
</feature>
<feature type="region of interest" description="Disordered" evidence="1">
    <location>
        <begin position="170"/>
        <end position="225"/>
    </location>
</feature>
<accession>A0A372JFZ8</accession>
<evidence type="ECO:0000256" key="1">
    <source>
        <dbReference type="SAM" id="MobiDB-lite"/>
    </source>
</evidence>
<feature type="compositionally biased region" description="Low complexity" evidence="1">
    <location>
        <begin position="121"/>
        <end position="130"/>
    </location>
</feature>
<dbReference type="Proteomes" id="UP000261811">
    <property type="component" value="Unassembled WGS sequence"/>
</dbReference>
<evidence type="ECO:0000313" key="3">
    <source>
        <dbReference type="EMBL" id="RFU38932.1"/>
    </source>
</evidence>
<keyword evidence="4" id="KW-1185">Reference proteome</keyword>
<feature type="domain" description="HTH lysR-type" evidence="2">
    <location>
        <begin position="146"/>
        <end position="178"/>
    </location>
</feature>
<evidence type="ECO:0000313" key="4">
    <source>
        <dbReference type="Proteomes" id="UP000261811"/>
    </source>
</evidence>
<protein>
    <submittedName>
        <fullName evidence="3">LysR family transcriptional regulator</fullName>
    </submittedName>
</protein>
<comment type="caution">
    <text evidence="3">The sequence shown here is derived from an EMBL/GenBank/DDBJ whole genome shotgun (WGS) entry which is preliminary data.</text>
</comment>
<gene>
    <name evidence="3" type="ORF">DZF91_25085</name>
</gene>
<feature type="compositionally biased region" description="Polar residues" evidence="1">
    <location>
        <begin position="11"/>
        <end position="21"/>
    </location>
</feature>
<evidence type="ECO:0000259" key="2">
    <source>
        <dbReference type="PROSITE" id="PS50931"/>
    </source>
</evidence>
<feature type="region of interest" description="Disordered" evidence="1">
    <location>
        <begin position="75"/>
        <end position="157"/>
    </location>
</feature>
<dbReference type="InterPro" id="IPR036388">
    <property type="entry name" value="WH-like_DNA-bd_sf"/>
</dbReference>
<feature type="compositionally biased region" description="Basic and acidic residues" evidence="1">
    <location>
        <begin position="106"/>
        <end position="120"/>
    </location>
</feature>
<proteinExistence type="predicted"/>
<sequence length="276" mass="29072">MPVRNGRLAASRTSSRGSTPSLAVVERAATASRTVATPKQHAAATAPSRLHTIRPPYAPAEHRLNARAARCTPTLPVRTASPAGPAAPWPPSTIRPRTDGQQASHQRRDETGRPGRRESAPRAARACSPCRRPPPGPPQPTPPAHAAALGPTQPALSQQLRKLETTVGRPLLHRSPSGPDSASPPSCPPTSNPPWSATRHRLPARPAGRRARPRTAPQRGLPHPLALVPAEPASRLLRIRRPGHRLPLTHGPTHRAGDGRGAPGLGRGTAQGVLDA</sequence>